<dbReference type="Pfam" id="PF08615">
    <property type="entry name" value="RNase_H2_suC"/>
    <property type="match status" value="1"/>
</dbReference>
<comment type="caution">
    <text evidence="1">The sequence shown here is derived from an EMBL/GenBank/DDBJ whole genome shotgun (WGS) entry which is preliminary data.</text>
</comment>
<reference evidence="1 2" key="1">
    <citation type="submission" date="2024-11" db="EMBL/GenBank/DDBJ databases">
        <title>Chromosome-level genome assembly of the freshwater bivalve Anodonta woodiana.</title>
        <authorList>
            <person name="Chen X."/>
        </authorList>
    </citation>
    <scope>NUCLEOTIDE SEQUENCE [LARGE SCALE GENOMIC DNA]</scope>
    <source>
        <strain evidence="1">MN2024</strain>
        <tissue evidence="1">Gills</tissue>
    </source>
</reference>
<evidence type="ECO:0000313" key="2">
    <source>
        <dbReference type="Proteomes" id="UP001634394"/>
    </source>
</evidence>
<keyword evidence="2" id="KW-1185">Reference proteome</keyword>
<gene>
    <name evidence="1" type="ORF">ACJMK2_036218</name>
</gene>
<name>A0ABD3WGT6_SINWO</name>
<dbReference type="InterPro" id="IPR013924">
    <property type="entry name" value="RNase_H2_suC"/>
</dbReference>
<proteinExistence type="predicted"/>
<protein>
    <submittedName>
        <fullName evidence="1">Uncharacterized protein</fullName>
    </submittedName>
</protein>
<evidence type="ECO:0000313" key="1">
    <source>
        <dbReference type="EMBL" id="KAL3873057.1"/>
    </source>
</evidence>
<dbReference type="Gene3D" id="2.40.128.680">
    <property type="match status" value="1"/>
</dbReference>
<accession>A0ABD3WGT6</accession>
<organism evidence="1 2">
    <name type="scientific">Sinanodonta woodiana</name>
    <name type="common">Chinese pond mussel</name>
    <name type="synonym">Anodonta woodiana</name>
    <dbReference type="NCBI Taxonomy" id="1069815"/>
    <lineage>
        <taxon>Eukaryota</taxon>
        <taxon>Metazoa</taxon>
        <taxon>Spiralia</taxon>
        <taxon>Lophotrochozoa</taxon>
        <taxon>Mollusca</taxon>
        <taxon>Bivalvia</taxon>
        <taxon>Autobranchia</taxon>
        <taxon>Heteroconchia</taxon>
        <taxon>Palaeoheterodonta</taxon>
        <taxon>Unionida</taxon>
        <taxon>Unionoidea</taxon>
        <taxon>Unionidae</taxon>
        <taxon>Unioninae</taxon>
        <taxon>Sinanodonta</taxon>
    </lineage>
</organism>
<dbReference type="CDD" id="cd09271">
    <property type="entry name" value="RNase_H2-C"/>
    <property type="match status" value="1"/>
</dbReference>
<dbReference type="Proteomes" id="UP001634394">
    <property type="component" value="Unassembled WGS sequence"/>
</dbReference>
<dbReference type="AlphaFoldDB" id="A0ABD3WGT6"/>
<sequence>MAAFLQVPASAFDVNNKIHLVPCSIHHNGPAKVAEFFEANLKKDGDKNLTTSFRGRPLCGESFPVPSGYTGVIVKEMKKPFTEEEDRHITGIQTFNQFTYWNLDREATADDKIKQTLDWIDIAKVIHRPVEDDSSQKSVIEN</sequence>
<dbReference type="PANTHER" id="PTHR47063">
    <property type="entry name" value="RIBONUCLEASE H2 SUBUNIT C"/>
    <property type="match status" value="1"/>
</dbReference>
<dbReference type="InterPro" id="IPR052863">
    <property type="entry name" value="RNase_H2_subunit_C"/>
</dbReference>
<dbReference type="EMBL" id="JBJQND010000006">
    <property type="protein sequence ID" value="KAL3873057.1"/>
    <property type="molecule type" value="Genomic_DNA"/>
</dbReference>
<dbReference type="PANTHER" id="PTHR47063:SF1">
    <property type="entry name" value="RIBONUCLEASE H2 SUBUNIT C"/>
    <property type="match status" value="1"/>
</dbReference>